<dbReference type="PANTHER" id="PTHR30461">
    <property type="entry name" value="DNA-INVERTASE FROM LAMBDOID PROPHAGE"/>
    <property type="match status" value="1"/>
</dbReference>
<dbReference type="InterPro" id="IPR011109">
    <property type="entry name" value="DNA_bind_recombinase_dom"/>
</dbReference>
<accession>A0A2W2CJ29</accession>
<name>A0A2W2CJ29_9ACTN</name>
<dbReference type="CDD" id="cd03768">
    <property type="entry name" value="SR_ResInv"/>
    <property type="match status" value="1"/>
</dbReference>
<feature type="domain" description="Resolvase/invertase-type recombinase catalytic" evidence="3">
    <location>
        <begin position="17"/>
        <end position="166"/>
    </location>
</feature>
<dbReference type="Proteomes" id="UP000248749">
    <property type="component" value="Unassembled WGS sequence"/>
</dbReference>
<dbReference type="EMBL" id="POUB01000074">
    <property type="protein sequence ID" value="PZF98512.1"/>
    <property type="molecule type" value="Genomic_DNA"/>
</dbReference>
<dbReference type="Gene3D" id="3.90.1750.20">
    <property type="entry name" value="Putative Large Serine Recombinase, Chain B, Domain 2"/>
    <property type="match status" value="1"/>
</dbReference>
<gene>
    <name evidence="5" type="ORF">C1I99_13200</name>
</gene>
<feature type="domain" description="Recombinase" evidence="4">
    <location>
        <begin position="172"/>
        <end position="271"/>
    </location>
</feature>
<keyword evidence="6" id="KW-1185">Reference proteome</keyword>
<protein>
    <recommendedName>
        <fullName evidence="7">Recombinase family protein</fullName>
    </recommendedName>
</protein>
<dbReference type="InterPro" id="IPR036162">
    <property type="entry name" value="Resolvase-like_N_sf"/>
</dbReference>
<dbReference type="PROSITE" id="PS51736">
    <property type="entry name" value="RECOMBINASES_3"/>
    <property type="match status" value="1"/>
</dbReference>
<dbReference type="RefSeq" id="WP_111134503.1">
    <property type="nucleotide sequence ID" value="NZ_POUB01000074.1"/>
</dbReference>
<dbReference type="SMART" id="SM00857">
    <property type="entry name" value="Resolvase"/>
    <property type="match status" value="1"/>
</dbReference>
<evidence type="ECO:0008006" key="7">
    <source>
        <dbReference type="Google" id="ProtNLM"/>
    </source>
</evidence>
<dbReference type="SUPFAM" id="SSF53041">
    <property type="entry name" value="Resolvase-like"/>
    <property type="match status" value="1"/>
</dbReference>
<dbReference type="GO" id="GO:0000150">
    <property type="term" value="F:DNA strand exchange activity"/>
    <property type="evidence" value="ECO:0007669"/>
    <property type="project" value="InterPro"/>
</dbReference>
<organism evidence="5 6">
    <name type="scientific">Micromonospora deserti</name>
    <dbReference type="NCBI Taxonomy" id="2070366"/>
    <lineage>
        <taxon>Bacteria</taxon>
        <taxon>Bacillati</taxon>
        <taxon>Actinomycetota</taxon>
        <taxon>Actinomycetes</taxon>
        <taxon>Micromonosporales</taxon>
        <taxon>Micromonosporaceae</taxon>
        <taxon>Micromonospora</taxon>
    </lineage>
</organism>
<evidence type="ECO:0000313" key="5">
    <source>
        <dbReference type="EMBL" id="PZF98512.1"/>
    </source>
</evidence>
<dbReference type="InterPro" id="IPR006119">
    <property type="entry name" value="Resolv_N"/>
</dbReference>
<dbReference type="Gene3D" id="3.40.50.1390">
    <property type="entry name" value="Resolvase, N-terminal catalytic domain"/>
    <property type="match status" value="1"/>
</dbReference>
<dbReference type="OrthoDB" id="4500247at2"/>
<keyword evidence="2" id="KW-0233">DNA recombination</keyword>
<dbReference type="Pfam" id="PF07508">
    <property type="entry name" value="Recombinase"/>
    <property type="match status" value="1"/>
</dbReference>
<evidence type="ECO:0000259" key="3">
    <source>
        <dbReference type="PROSITE" id="PS51736"/>
    </source>
</evidence>
<dbReference type="GO" id="GO:0003677">
    <property type="term" value="F:DNA binding"/>
    <property type="evidence" value="ECO:0007669"/>
    <property type="project" value="UniProtKB-KW"/>
</dbReference>
<dbReference type="InterPro" id="IPR038109">
    <property type="entry name" value="DNA_bind_recomb_sf"/>
</dbReference>
<proteinExistence type="predicted"/>
<dbReference type="PROSITE" id="PS51737">
    <property type="entry name" value="RECOMBINASE_DNA_BIND"/>
    <property type="match status" value="1"/>
</dbReference>
<keyword evidence="1" id="KW-0238">DNA-binding</keyword>
<dbReference type="AlphaFoldDB" id="A0A2W2CJ29"/>
<reference evidence="5 6" key="1">
    <citation type="submission" date="2018-01" db="EMBL/GenBank/DDBJ databases">
        <title>Draft genome sequence of Salinispora sp. 13K206.</title>
        <authorList>
            <person name="Sahin N."/>
            <person name="Saygin H."/>
            <person name="Ay H."/>
        </authorList>
    </citation>
    <scope>NUCLEOTIDE SEQUENCE [LARGE SCALE GENOMIC DNA]</scope>
    <source>
        <strain evidence="5 6">13K206</strain>
    </source>
</reference>
<evidence type="ECO:0000259" key="4">
    <source>
        <dbReference type="PROSITE" id="PS51737"/>
    </source>
</evidence>
<evidence type="ECO:0000256" key="1">
    <source>
        <dbReference type="ARBA" id="ARBA00023125"/>
    </source>
</evidence>
<evidence type="ECO:0000313" key="6">
    <source>
        <dbReference type="Proteomes" id="UP000248749"/>
    </source>
</evidence>
<evidence type="ECO:0000256" key="2">
    <source>
        <dbReference type="ARBA" id="ARBA00023172"/>
    </source>
</evidence>
<dbReference type="PANTHER" id="PTHR30461:SF2">
    <property type="entry name" value="SERINE RECOMBINASE PINE-RELATED"/>
    <property type="match status" value="1"/>
</dbReference>
<dbReference type="InterPro" id="IPR050639">
    <property type="entry name" value="SSR_resolvase"/>
</dbReference>
<sequence>MPRRRGNLAAVPDQPRRFVAYRRVSELMGRGGDDFHSPDIQLAAIRRMATPAGLREVAVVDDIDQTGRNFSREGIDKVRRMAAAGQIDVLAVYKVDRFGRNVLESLQLLAELANRGVTIMSATEQIDTSTPTGRWMLTNLLAIAEMQSDEIGRGWSNTIARRAEKGQHHGRPLGYVKRNKQLVPDPELGPAITEVFRRYAAGDPIGEITEYLAALRGKAMHTANVKKILRNPAYRGMVIAGDEVLPGEHEALVDDLTWKQVQGRLAAEAGTPPRHLAPTWPLVGLVECPQEHKLQRQGDRLVCGHGRGDVKGGTCPGVGRPILAKVEDEVLRQVAEWGAELRTDHGARTHRLARLAADQVDRAALQRQITEARAAMVKLVKDNARERIEPDVYRQAMAELRDAEQGAAAQLARMAPADAPPDPEVAAHAVEALLALWRDPEVTHAERVKALRSVVSRIEVRPASHWREPEDKRVDVQFHW</sequence>
<dbReference type="Pfam" id="PF00239">
    <property type="entry name" value="Resolvase"/>
    <property type="match status" value="1"/>
</dbReference>
<comment type="caution">
    <text evidence="5">The sequence shown here is derived from an EMBL/GenBank/DDBJ whole genome shotgun (WGS) entry which is preliminary data.</text>
</comment>